<feature type="signal peptide" evidence="2">
    <location>
        <begin position="1"/>
        <end position="21"/>
    </location>
</feature>
<dbReference type="InterPro" id="IPR016186">
    <property type="entry name" value="C-type_lectin-like/link_sf"/>
</dbReference>
<dbReference type="PROSITE" id="PS00615">
    <property type="entry name" value="C_TYPE_LECTIN_1"/>
    <property type="match status" value="1"/>
</dbReference>
<dbReference type="SMART" id="SM00034">
    <property type="entry name" value="CLECT"/>
    <property type="match status" value="1"/>
</dbReference>
<dbReference type="AlphaFoldDB" id="A0AAE0RRA8"/>
<feature type="domain" description="C-type lectin" evidence="3">
    <location>
        <begin position="35"/>
        <end position="158"/>
    </location>
</feature>
<dbReference type="Pfam" id="PF00059">
    <property type="entry name" value="Lectin_C"/>
    <property type="match status" value="1"/>
</dbReference>
<keyword evidence="1" id="KW-1015">Disulfide bond</keyword>
<dbReference type="SUPFAM" id="SSF56436">
    <property type="entry name" value="C-type lectin-like"/>
    <property type="match status" value="1"/>
</dbReference>
<gene>
    <name evidence="4" type="ORF">CHS0354_015236</name>
</gene>
<evidence type="ECO:0000259" key="3">
    <source>
        <dbReference type="PROSITE" id="PS50041"/>
    </source>
</evidence>
<dbReference type="InterPro" id="IPR016187">
    <property type="entry name" value="CTDL_fold"/>
</dbReference>
<evidence type="ECO:0000256" key="2">
    <source>
        <dbReference type="SAM" id="SignalP"/>
    </source>
</evidence>
<accession>A0AAE0RRA8</accession>
<evidence type="ECO:0000313" key="4">
    <source>
        <dbReference type="EMBL" id="KAK3578187.1"/>
    </source>
</evidence>
<evidence type="ECO:0000313" key="5">
    <source>
        <dbReference type="Proteomes" id="UP001195483"/>
    </source>
</evidence>
<comment type="caution">
    <text evidence="4">The sequence shown here is derived from an EMBL/GenBank/DDBJ whole genome shotgun (WGS) entry which is preliminary data.</text>
</comment>
<dbReference type="PROSITE" id="PS50041">
    <property type="entry name" value="C_TYPE_LECTIN_2"/>
    <property type="match status" value="1"/>
</dbReference>
<protein>
    <recommendedName>
        <fullName evidence="3">C-type lectin domain-containing protein</fullName>
    </recommendedName>
</protein>
<reference evidence="4" key="2">
    <citation type="journal article" date="2021" name="Genome Biol. Evol.">
        <title>Developing a high-quality reference genome for a parasitic bivalve with doubly uniparental inheritance (Bivalvia: Unionida).</title>
        <authorList>
            <person name="Smith C.H."/>
        </authorList>
    </citation>
    <scope>NUCLEOTIDE SEQUENCE</scope>
    <source>
        <strain evidence="4">CHS0354</strain>
        <tissue evidence="4">Mantle</tissue>
    </source>
</reference>
<dbReference type="InterPro" id="IPR001304">
    <property type="entry name" value="C-type_lectin-like"/>
</dbReference>
<dbReference type="Proteomes" id="UP001195483">
    <property type="component" value="Unassembled WGS sequence"/>
</dbReference>
<reference evidence="4" key="1">
    <citation type="journal article" date="2021" name="Genome Biol. Evol.">
        <title>A High-Quality Reference Genome for a Parasitic Bivalve with Doubly Uniparental Inheritance (Bivalvia: Unionida).</title>
        <authorList>
            <person name="Smith C.H."/>
        </authorList>
    </citation>
    <scope>NUCLEOTIDE SEQUENCE</scope>
    <source>
        <strain evidence="4">CHS0354</strain>
    </source>
</reference>
<dbReference type="Gene3D" id="3.10.100.10">
    <property type="entry name" value="Mannose-Binding Protein A, subunit A"/>
    <property type="match status" value="1"/>
</dbReference>
<proteinExistence type="predicted"/>
<keyword evidence="5" id="KW-1185">Reference proteome</keyword>
<feature type="chain" id="PRO_5042037333" description="C-type lectin domain-containing protein" evidence="2">
    <location>
        <begin position="22"/>
        <end position="176"/>
    </location>
</feature>
<organism evidence="4 5">
    <name type="scientific">Potamilus streckersoni</name>
    <dbReference type="NCBI Taxonomy" id="2493646"/>
    <lineage>
        <taxon>Eukaryota</taxon>
        <taxon>Metazoa</taxon>
        <taxon>Spiralia</taxon>
        <taxon>Lophotrochozoa</taxon>
        <taxon>Mollusca</taxon>
        <taxon>Bivalvia</taxon>
        <taxon>Autobranchia</taxon>
        <taxon>Heteroconchia</taxon>
        <taxon>Palaeoheterodonta</taxon>
        <taxon>Unionida</taxon>
        <taxon>Unionoidea</taxon>
        <taxon>Unionidae</taxon>
        <taxon>Ambleminae</taxon>
        <taxon>Lampsilini</taxon>
        <taxon>Potamilus</taxon>
    </lineage>
</organism>
<sequence length="176" mass="19979">MGNHKAFLLFLAFFAITFSTGSYESLSCPNGFELHGRRCYIVLGVYASWPEAKEYCQIIGGKLAAIASDYEQTIISGIMLKMHGKIVEENYWLDGSDMLVEKEWRWMGTDGASVPISFSVWAPGQPDATKERCLEIRYDWGAKWNNAHCFYTRSVICEARATGYSRDLIHDILQEP</sequence>
<dbReference type="CDD" id="cd00037">
    <property type="entry name" value="CLECT"/>
    <property type="match status" value="1"/>
</dbReference>
<dbReference type="EMBL" id="JAEAOA010000944">
    <property type="protein sequence ID" value="KAK3578187.1"/>
    <property type="molecule type" value="Genomic_DNA"/>
</dbReference>
<dbReference type="InterPro" id="IPR018378">
    <property type="entry name" value="C-type_lectin_CS"/>
</dbReference>
<keyword evidence="2" id="KW-0732">Signal</keyword>
<dbReference type="InterPro" id="IPR050111">
    <property type="entry name" value="C-type_lectin/snaclec_domain"/>
</dbReference>
<reference evidence="4" key="3">
    <citation type="submission" date="2023-05" db="EMBL/GenBank/DDBJ databases">
        <authorList>
            <person name="Smith C.H."/>
        </authorList>
    </citation>
    <scope>NUCLEOTIDE SEQUENCE</scope>
    <source>
        <strain evidence="4">CHS0354</strain>
        <tissue evidence="4">Mantle</tissue>
    </source>
</reference>
<name>A0AAE0RRA8_9BIVA</name>
<dbReference type="PANTHER" id="PTHR22803">
    <property type="entry name" value="MANNOSE, PHOSPHOLIPASE, LECTIN RECEPTOR RELATED"/>
    <property type="match status" value="1"/>
</dbReference>
<evidence type="ECO:0000256" key="1">
    <source>
        <dbReference type="ARBA" id="ARBA00023157"/>
    </source>
</evidence>